<dbReference type="InterPro" id="IPR050330">
    <property type="entry name" value="Bact_OuterMem_StrucFunc"/>
</dbReference>
<dbReference type="InterPro" id="IPR036737">
    <property type="entry name" value="OmpA-like_sf"/>
</dbReference>
<keyword evidence="2" id="KW-0732">Signal</keyword>
<dbReference type="InterPro" id="IPR006665">
    <property type="entry name" value="OmpA-like"/>
</dbReference>
<dbReference type="PANTHER" id="PTHR30329">
    <property type="entry name" value="STATOR ELEMENT OF FLAGELLAR MOTOR COMPLEX"/>
    <property type="match status" value="1"/>
</dbReference>
<sequence>MKKFCVLFSLLMSTMVFTACGAGIKYSSDSNSSNSSGSKQTKNAELVDLGSDPQAYMLYGTYRNEENYKDEDGSYANEHADDYDYMTLQLEDSEKYEVQILPIQIYADTDFLIYDLSGKTDKELKEEEGLTDQQIGALHEYWQYNHIRASFVERKKYSEDGEYSYSVNTLFTFAYEVVGDKLYMGLEALIMDDEDETNLGYHVQDRKDWVEYSYGFDGLNLILSKDGKSTRLRSADILYAEKKNEGLYEWGYAKNSSSGYDGIVHLSLNTEDGDDSYIEWADGRTGENVKTQIDGNQFTLTWDSTYRYDYDLGESEEGEGGKITGIFLITNRPNGGMDGGLSICVDGKWYPYVYDSTAYWNGELSDNLETDADVSSMSEDELGELKENQTAVSSGLMGAFKEQGLDSTKIDESTGTVQMDNNVLFAWDKADLSEEGKAYLDQFLAAYVPVISSAIEDGKVSTIVVEGYTDSAGDEAYNLKLSEERAKTVADYIKAGYPELTNAIEVVGNGANNLILDGEGKEDAAASRRVEVRYVLKTE</sequence>
<dbReference type="STRING" id="410072.ERS852525_00208"/>
<evidence type="ECO:0000256" key="2">
    <source>
        <dbReference type="SAM" id="SignalP"/>
    </source>
</evidence>
<feature type="chain" id="PRO_5038544560" evidence="2">
    <location>
        <begin position="19"/>
        <end position="539"/>
    </location>
</feature>
<evidence type="ECO:0000256" key="1">
    <source>
        <dbReference type="PROSITE-ProRule" id="PRU00473"/>
    </source>
</evidence>
<dbReference type="Gene3D" id="3.30.1330.60">
    <property type="entry name" value="OmpA-like domain"/>
    <property type="match status" value="1"/>
</dbReference>
<dbReference type="Pfam" id="PF00691">
    <property type="entry name" value="OmpA"/>
    <property type="match status" value="1"/>
</dbReference>
<dbReference type="PROSITE" id="PS51257">
    <property type="entry name" value="PROKAR_LIPOPROTEIN"/>
    <property type="match status" value="1"/>
</dbReference>
<evidence type="ECO:0000259" key="3">
    <source>
        <dbReference type="PROSITE" id="PS51123"/>
    </source>
</evidence>
<proteinExistence type="predicted"/>
<protein>
    <submittedName>
        <fullName evidence="4">Outer membrane protein II</fullName>
    </submittedName>
</protein>
<dbReference type="EMBL" id="CYZK01000001">
    <property type="protein sequence ID" value="CUN42053.1"/>
    <property type="molecule type" value="Genomic_DNA"/>
</dbReference>
<dbReference type="PANTHER" id="PTHR30329:SF21">
    <property type="entry name" value="LIPOPROTEIN YIAD-RELATED"/>
    <property type="match status" value="1"/>
</dbReference>
<dbReference type="Proteomes" id="UP000095362">
    <property type="component" value="Unassembled WGS sequence"/>
</dbReference>
<reference evidence="4 5" key="1">
    <citation type="submission" date="2015-09" db="EMBL/GenBank/DDBJ databases">
        <authorList>
            <consortium name="Pathogen Informatics"/>
        </authorList>
    </citation>
    <scope>NUCLEOTIDE SEQUENCE [LARGE SCALE GENOMIC DNA]</scope>
    <source>
        <strain evidence="4 5">2789STDY5834866</strain>
    </source>
</reference>
<keyword evidence="1" id="KW-0472">Membrane</keyword>
<dbReference type="GO" id="GO:0016020">
    <property type="term" value="C:membrane"/>
    <property type="evidence" value="ECO:0007669"/>
    <property type="project" value="UniProtKB-UniRule"/>
</dbReference>
<organism evidence="4 5">
    <name type="scientific">Coprococcus comes</name>
    <dbReference type="NCBI Taxonomy" id="410072"/>
    <lineage>
        <taxon>Bacteria</taxon>
        <taxon>Bacillati</taxon>
        <taxon>Bacillota</taxon>
        <taxon>Clostridia</taxon>
        <taxon>Lachnospirales</taxon>
        <taxon>Lachnospiraceae</taxon>
        <taxon>Coprococcus</taxon>
    </lineage>
</organism>
<feature type="signal peptide" evidence="2">
    <location>
        <begin position="1"/>
        <end position="18"/>
    </location>
</feature>
<gene>
    <name evidence="4" type="primary">ompA</name>
    <name evidence="4" type="ORF">ERS852481_00113</name>
</gene>
<evidence type="ECO:0000313" key="5">
    <source>
        <dbReference type="Proteomes" id="UP000095362"/>
    </source>
</evidence>
<name>A0A173WRB4_9FIRM</name>
<dbReference type="SUPFAM" id="SSF103088">
    <property type="entry name" value="OmpA-like"/>
    <property type="match status" value="1"/>
</dbReference>
<dbReference type="RefSeq" id="WP_082438231.1">
    <property type="nucleotide sequence ID" value="NZ_CYZK01000001.1"/>
</dbReference>
<accession>A0A173WRB4</accession>
<dbReference type="PaxDb" id="410072-ERS852525_00208"/>
<dbReference type="CDD" id="cd07185">
    <property type="entry name" value="OmpA_C-like"/>
    <property type="match status" value="1"/>
</dbReference>
<evidence type="ECO:0000313" key="4">
    <source>
        <dbReference type="EMBL" id="CUN42053.1"/>
    </source>
</evidence>
<feature type="domain" description="OmpA-like" evidence="3">
    <location>
        <begin position="412"/>
        <end position="538"/>
    </location>
</feature>
<dbReference type="PROSITE" id="PS51123">
    <property type="entry name" value="OMPA_2"/>
    <property type="match status" value="1"/>
</dbReference>
<dbReference type="AlphaFoldDB" id="A0A173WRB4"/>